<reference evidence="2 3" key="1">
    <citation type="submission" date="2024-09" db="EMBL/GenBank/DDBJ databases">
        <authorList>
            <person name="Sun Q."/>
            <person name="Mori K."/>
        </authorList>
    </citation>
    <scope>NUCLEOTIDE SEQUENCE [LARGE SCALE GENOMIC DNA]</scope>
    <source>
        <strain evidence="2 3">TBRC 1432</strain>
    </source>
</reference>
<proteinExistence type="predicted"/>
<dbReference type="RefSeq" id="WP_273943569.1">
    <property type="nucleotide sequence ID" value="NZ_CP097263.1"/>
</dbReference>
<name>A0ABV6N1C2_9PSEU</name>
<evidence type="ECO:0000313" key="3">
    <source>
        <dbReference type="Proteomes" id="UP001589810"/>
    </source>
</evidence>
<keyword evidence="1" id="KW-0732">Signal</keyword>
<evidence type="ECO:0000313" key="2">
    <source>
        <dbReference type="EMBL" id="MFC0545895.1"/>
    </source>
</evidence>
<accession>A0ABV6N1C2</accession>
<evidence type="ECO:0008006" key="4">
    <source>
        <dbReference type="Google" id="ProtNLM"/>
    </source>
</evidence>
<feature type="chain" id="PRO_5045336866" description="DUF2690 domain-containing protein" evidence="1">
    <location>
        <begin position="26"/>
        <end position="141"/>
    </location>
</feature>
<organism evidence="2 3">
    <name type="scientific">Kutzneria chonburiensis</name>
    <dbReference type="NCBI Taxonomy" id="1483604"/>
    <lineage>
        <taxon>Bacteria</taxon>
        <taxon>Bacillati</taxon>
        <taxon>Actinomycetota</taxon>
        <taxon>Actinomycetes</taxon>
        <taxon>Pseudonocardiales</taxon>
        <taxon>Pseudonocardiaceae</taxon>
        <taxon>Kutzneria</taxon>
    </lineage>
</organism>
<protein>
    <recommendedName>
        <fullName evidence="4">DUF2690 domain-containing protein</fullName>
    </recommendedName>
</protein>
<feature type="signal peptide" evidence="1">
    <location>
        <begin position="1"/>
        <end position="25"/>
    </location>
</feature>
<gene>
    <name evidence="2" type="ORF">ACFFH7_30570</name>
</gene>
<dbReference type="Proteomes" id="UP001589810">
    <property type="component" value="Unassembled WGS sequence"/>
</dbReference>
<sequence>MKLALAAVTAAALVVTGLGSGVAQAEQAPGCSSTVQIGSTAYGQYQGQNVISVKQFKGCGKNWAYTYVWESFRDRHIAYRAHASVYVQFDGGMSWGDVDKTGSPVEVWSEGTNTLDACTAAAGYIQFGTSGSVDAKTGWRC</sequence>
<keyword evidence="3" id="KW-1185">Reference proteome</keyword>
<dbReference type="EMBL" id="JBHLUD010000010">
    <property type="protein sequence ID" value="MFC0545895.1"/>
    <property type="molecule type" value="Genomic_DNA"/>
</dbReference>
<comment type="caution">
    <text evidence="2">The sequence shown here is derived from an EMBL/GenBank/DDBJ whole genome shotgun (WGS) entry which is preliminary data.</text>
</comment>
<evidence type="ECO:0000256" key="1">
    <source>
        <dbReference type="SAM" id="SignalP"/>
    </source>
</evidence>